<dbReference type="OrthoDB" id="1769076at2"/>
<keyword evidence="8" id="KW-1185">Reference proteome</keyword>
<dbReference type="HAMAP" id="MF_00363">
    <property type="entry name" value="UPF0154"/>
    <property type="match status" value="1"/>
</dbReference>
<dbReference type="EMBL" id="AMYT01000017">
    <property type="protein sequence ID" value="EKU27441.1"/>
    <property type="molecule type" value="Genomic_DNA"/>
</dbReference>
<gene>
    <name evidence="7" type="ORF">C683_0772</name>
</gene>
<comment type="similarity">
    <text evidence="2 6">Belongs to the UPF0154 family.</text>
</comment>
<evidence type="ECO:0000256" key="5">
    <source>
        <dbReference type="ARBA" id="ARBA00023136"/>
    </source>
</evidence>
<feature type="transmembrane region" description="Helical" evidence="6">
    <location>
        <begin position="6"/>
        <end position="25"/>
    </location>
</feature>
<evidence type="ECO:0000256" key="3">
    <source>
        <dbReference type="ARBA" id="ARBA00022692"/>
    </source>
</evidence>
<dbReference type="STRING" id="1234409.C683_0772"/>
<dbReference type="InterPro" id="IPR005359">
    <property type="entry name" value="UPF0154"/>
</dbReference>
<name>K8ZPD8_9ENTE</name>
<dbReference type="eggNOG" id="COG3763">
    <property type="taxonomic scope" value="Bacteria"/>
</dbReference>
<keyword evidence="5 6" id="KW-0472">Membrane</keyword>
<dbReference type="Pfam" id="PF03672">
    <property type="entry name" value="UPF0154"/>
    <property type="match status" value="1"/>
</dbReference>
<evidence type="ECO:0000313" key="8">
    <source>
        <dbReference type="Proteomes" id="UP000016057"/>
    </source>
</evidence>
<dbReference type="Proteomes" id="UP000016057">
    <property type="component" value="Unassembled WGS sequence"/>
</dbReference>
<proteinExistence type="inferred from homology"/>
<keyword evidence="3 6" id="KW-0812">Transmembrane</keyword>
<dbReference type="AlphaFoldDB" id="K8ZPD8"/>
<evidence type="ECO:0000256" key="2">
    <source>
        <dbReference type="ARBA" id="ARBA00006694"/>
    </source>
</evidence>
<keyword evidence="4 6" id="KW-1133">Transmembrane helix</keyword>
<evidence type="ECO:0000256" key="4">
    <source>
        <dbReference type="ARBA" id="ARBA00022989"/>
    </source>
</evidence>
<evidence type="ECO:0000313" key="7">
    <source>
        <dbReference type="EMBL" id="EKU27441.1"/>
    </source>
</evidence>
<keyword evidence="6" id="KW-1003">Cell membrane</keyword>
<protein>
    <recommendedName>
        <fullName evidence="6">UPF0154 protein C683_0772</fullName>
    </recommendedName>
</protein>
<reference evidence="7 8" key="1">
    <citation type="journal article" date="2013" name="Genome Announc.">
        <title>Draft Genome Sequence of Catellicoccus marimammalium, a Novel Species Commonly Found in Gull Feces.</title>
        <authorList>
            <person name="Weigand M.R."/>
            <person name="Ryu H."/>
            <person name="Bozcek L."/>
            <person name="Konstantinidis K.T."/>
            <person name="Santo Domingo J.W."/>
        </authorList>
    </citation>
    <scope>NUCLEOTIDE SEQUENCE [LARGE SCALE GENOMIC DNA]</scope>
    <source>
        <strain evidence="7 8">M35/04/3</strain>
    </source>
</reference>
<evidence type="ECO:0000256" key="1">
    <source>
        <dbReference type="ARBA" id="ARBA00004167"/>
    </source>
</evidence>
<comment type="subcellular location">
    <subcellularLocation>
        <location evidence="6">Cell membrane</location>
        <topology evidence="6">Single-pass membrane protein</topology>
    </subcellularLocation>
    <subcellularLocation>
        <location evidence="1">Membrane</location>
        <topology evidence="1">Single-pass membrane protein</topology>
    </subcellularLocation>
</comment>
<sequence length="79" mass="8898">MSTGMVVLIAVIALIAGTIIGVMVTRSAVKKQLEQNPPLNEDMLRMMMMQMGRKPSETQIHQMMQNLRNQARKANSKKK</sequence>
<dbReference type="RefSeq" id="WP_009490210.1">
    <property type="nucleotide sequence ID" value="NZ_AMYT01000017.1"/>
</dbReference>
<dbReference type="GO" id="GO:0005886">
    <property type="term" value="C:plasma membrane"/>
    <property type="evidence" value="ECO:0007669"/>
    <property type="project" value="UniProtKB-SubCell"/>
</dbReference>
<organism evidence="7 8">
    <name type="scientific">Catellicoccus marimammalium M35/04/3</name>
    <dbReference type="NCBI Taxonomy" id="1234409"/>
    <lineage>
        <taxon>Bacteria</taxon>
        <taxon>Bacillati</taxon>
        <taxon>Bacillota</taxon>
        <taxon>Bacilli</taxon>
        <taxon>Lactobacillales</taxon>
        <taxon>Enterococcaceae</taxon>
        <taxon>Catellicoccus</taxon>
    </lineage>
</organism>
<accession>K8ZPD8</accession>
<evidence type="ECO:0000256" key="6">
    <source>
        <dbReference type="HAMAP-Rule" id="MF_00363"/>
    </source>
</evidence>
<comment type="caution">
    <text evidence="7">The sequence shown here is derived from an EMBL/GenBank/DDBJ whole genome shotgun (WGS) entry which is preliminary data.</text>
</comment>